<evidence type="ECO:0000313" key="4">
    <source>
        <dbReference type="Proteomes" id="UP000178240"/>
    </source>
</evidence>
<dbReference type="Gene3D" id="1.10.10.1250">
    <property type="entry name" value="RNA polymerase, subunit delta, N-terminal domain"/>
    <property type="match status" value="1"/>
</dbReference>
<gene>
    <name evidence="3" type="ORF">A2744_03340</name>
</gene>
<dbReference type="SUPFAM" id="SSF88659">
    <property type="entry name" value="Sigma3 and sigma4 domains of RNA polymerase sigma factors"/>
    <property type="match status" value="1"/>
</dbReference>
<dbReference type="Gene3D" id="1.10.10.10">
    <property type="entry name" value="Winged helix-like DNA-binding domain superfamily/Winged helix DNA-binding domain"/>
    <property type="match status" value="1"/>
</dbReference>
<organism evidence="3 4">
    <name type="scientific">Candidatus Buchananbacteria bacterium RIFCSPHIGHO2_01_FULL_44_11</name>
    <dbReference type="NCBI Taxonomy" id="1797535"/>
    <lineage>
        <taxon>Bacteria</taxon>
        <taxon>Candidatus Buchananiibacteriota</taxon>
    </lineage>
</organism>
<dbReference type="PROSITE" id="PS00716">
    <property type="entry name" value="SIGMA70_2"/>
    <property type="match status" value="1"/>
</dbReference>
<dbReference type="AlphaFoldDB" id="A0A1G1Y4G2"/>
<dbReference type="InterPro" id="IPR007759">
    <property type="entry name" value="Asxl_HARE-HTH"/>
</dbReference>
<dbReference type="InterPro" id="IPR050239">
    <property type="entry name" value="Sigma-70_RNA_pol_init_factors"/>
</dbReference>
<dbReference type="EMBL" id="MHIE01000003">
    <property type="protein sequence ID" value="OGY46457.1"/>
    <property type="molecule type" value="Genomic_DNA"/>
</dbReference>
<protein>
    <recommendedName>
        <fullName evidence="2">HTH HARE-type domain-containing protein</fullName>
    </recommendedName>
</protein>
<dbReference type="InterPro" id="IPR013324">
    <property type="entry name" value="RNA_pol_sigma_r3/r4-like"/>
</dbReference>
<evidence type="ECO:0000256" key="1">
    <source>
        <dbReference type="ARBA" id="ARBA00023163"/>
    </source>
</evidence>
<comment type="caution">
    <text evidence="3">The sequence shown here is derived from an EMBL/GenBank/DDBJ whole genome shotgun (WGS) entry which is preliminary data.</text>
</comment>
<dbReference type="InterPro" id="IPR036388">
    <property type="entry name" value="WH-like_DNA-bd_sf"/>
</dbReference>
<accession>A0A1G1Y4G2</accession>
<dbReference type="PANTHER" id="PTHR30603">
    <property type="entry name" value="RNA POLYMERASE SIGMA FACTOR RPO"/>
    <property type="match status" value="1"/>
</dbReference>
<feature type="domain" description="HTH HARE-type" evidence="2">
    <location>
        <begin position="259"/>
        <end position="323"/>
    </location>
</feature>
<dbReference type="Proteomes" id="UP000178240">
    <property type="component" value="Unassembled WGS sequence"/>
</dbReference>
<dbReference type="PANTHER" id="PTHR30603:SF60">
    <property type="entry name" value="RNA POLYMERASE SIGMA FACTOR RPOD"/>
    <property type="match status" value="1"/>
</dbReference>
<sequence>MANQNSILDKIIQSKQMEEATQFNPTEVVSNLLRNLSTKEREIITKRFGLFGKPKETLEQIGKQYQITRERIRQIEVGTIRKIKEFPEFSIQIEPTEHNVMHLLENYGGFMEENHLIDELLTYPDPNPINRQASLFILANLLNDKLERIKSDNEVLMGWKLPAISLDTVRQAINELVRIIEEQNKLLPTEKIISEFKQKDFFQKNQEQIVSVKLGTSQGNLTDEEIDKIVFSFLKISYHINQNILGEWGLSHWQTVSPKRMSDKAYLVLRKTGKPLHFTEITDLINQTQFDKKMAYPATIHNELILDDRYVLVGRGIYGLQEWGYKTGTVIDVIIDILKSSDQPLSKEEIVKKVLEQRIVRKSTIYLALTNKEKIKKLPDGKYTLNQ</sequence>
<dbReference type="Pfam" id="PF04545">
    <property type="entry name" value="Sigma70_r4"/>
    <property type="match status" value="1"/>
</dbReference>
<keyword evidence="1" id="KW-0804">Transcription</keyword>
<evidence type="ECO:0000259" key="2">
    <source>
        <dbReference type="PROSITE" id="PS51913"/>
    </source>
</evidence>
<dbReference type="InterPro" id="IPR038087">
    <property type="entry name" value="RNAP_delta_N_dom_sf"/>
</dbReference>
<reference evidence="3 4" key="1">
    <citation type="journal article" date="2016" name="Nat. Commun.">
        <title>Thousands of microbial genomes shed light on interconnected biogeochemical processes in an aquifer system.</title>
        <authorList>
            <person name="Anantharaman K."/>
            <person name="Brown C.T."/>
            <person name="Hug L.A."/>
            <person name="Sharon I."/>
            <person name="Castelle C.J."/>
            <person name="Probst A.J."/>
            <person name="Thomas B.C."/>
            <person name="Singh A."/>
            <person name="Wilkins M.J."/>
            <person name="Karaoz U."/>
            <person name="Brodie E.L."/>
            <person name="Williams K.H."/>
            <person name="Hubbard S.S."/>
            <person name="Banfield J.F."/>
        </authorList>
    </citation>
    <scope>NUCLEOTIDE SEQUENCE [LARGE SCALE GENOMIC DNA]</scope>
</reference>
<dbReference type="InterPro" id="IPR007630">
    <property type="entry name" value="RNA_pol_sigma70_r4"/>
</dbReference>
<dbReference type="InterPro" id="IPR000943">
    <property type="entry name" value="RNA_pol_sigma70"/>
</dbReference>
<dbReference type="GO" id="GO:0006352">
    <property type="term" value="P:DNA-templated transcription initiation"/>
    <property type="evidence" value="ECO:0007669"/>
    <property type="project" value="InterPro"/>
</dbReference>
<dbReference type="STRING" id="1797535.A2744_03340"/>
<dbReference type="GO" id="GO:0003700">
    <property type="term" value="F:DNA-binding transcription factor activity"/>
    <property type="evidence" value="ECO:0007669"/>
    <property type="project" value="InterPro"/>
</dbReference>
<dbReference type="PRINTS" id="PR00046">
    <property type="entry name" value="SIGMA70FCT"/>
</dbReference>
<name>A0A1G1Y4G2_9BACT</name>
<dbReference type="PROSITE" id="PS51913">
    <property type="entry name" value="HTH_HARE"/>
    <property type="match status" value="1"/>
</dbReference>
<proteinExistence type="predicted"/>
<evidence type="ECO:0000313" key="3">
    <source>
        <dbReference type="EMBL" id="OGY46457.1"/>
    </source>
</evidence>